<dbReference type="PANTHER" id="PTHR11738">
    <property type="entry name" value="MHC CLASS I NK CELL RECEPTOR"/>
    <property type="match status" value="1"/>
</dbReference>
<keyword evidence="5" id="KW-0812">Transmembrane</keyword>
<keyword evidence="5" id="KW-1133">Transmembrane helix</keyword>
<keyword evidence="1" id="KW-0732">Signal</keyword>
<evidence type="ECO:0000256" key="5">
    <source>
        <dbReference type="SAM" id="Phobius"/>
    </source>
</evidence>
<dbReference type="SMART" id="SM00409">
    <property type="entry name" value="IG"/>
    <property type="match status" value="1"/>
</dbReference>
<feature type="transmembrane region" description="Helical" evidence="5">
    <location>
        <begin position="37"/>
        <end position="58"/>
    </location>
</feature>
<dbReference type="Gene3D" id="2.60.40.10">
    <property type="entry name" value="Immunoglobulins"/>
    <property type="match status" value="1"/>
</dbReference>
<keyword evidence="2" id="KW-1015">Disulfide bond</keyword>
<keyword evidence="3" id="KW-0393">Immunoglobulin domain</keyword>
<sequence>LKHVPPYLACLLFCLSRLVLYLDLSDLCLLNSWDYRCGCDSLCLAIFGAFFYVFEWVLKGSPMGFPGFPQCGNLGPLSLTHTFLFSPGVFAKPSLSAHPGPAVSPGGDVTLQCQTQYSFDQFALYKEGDTGPYKVPERWYQADFPIITVTSAHSGTYRCYSFSSSSPYLWSAPSNPLVLVVTGKRVQTQAFVLGLGCSKISSSGEQGEPHVPITQSVTQKWPVITCSCVLLSPGLAHQYYTKENLVRICLGAVILILLVGILAEDWYSRKKPLVYRGRVVQRPLPPLPKTQKSHGYQDGCHHYSPRQGHGQETDHGEMM</sequence>
<reference evidence="7" key="1">
    <citation type="submission" date="2023-09" db="UniProtKB">
        <authorList>
            <consortium name="Ensembl"/>
        </authorList>
    </citation>
    <scope>IDENTIFICATION</scope>
</reference>
<evidence type="ECO:0000256" key="2">
    <source>
        <dbReference type="ARBA" id="ARBA00023157"/>
    </source>
</evidence>
<dbReference type="InterPro" id="IPR013783">
    <property type="entry name" value="Ig-like_fold"/>
</dbReference>
<dbReference type="InterPro" id="IPR003599">
    <property type="entry name" value="Ig_sub"/>
</dbReference>
<feature type="domain" description="Immunoglobulin" evidence="6">
    <location>
        <begin position="98"/>
        <end position="182"/>
    </location>
</feature>
<evidence type="ECO:0000256" key="1">
    <source>
        <dbReference type="ARBA" id="ARBA00022729"/>
    </source>
</evidence>
<dbReference type="InterPro" id="IPR013151">
    <property type="entry name" value="Immunoglobulin_dom"/>
</dbReference>
<evidence type="ECO:0000313" key="7">
    <source>
        <dbReference type="Ensembl" id="ENSCCNP00000002404.1"/>
    </source>
</evidence>
<dbReference type="Pfam" id="PF00047">
    <property type="entry name" value="ig"/>
    <property type="match status" value="1"/>
</dbReference>
<dbReference type="FunFam" id="2.60.40.10:FF:000049">
    <property type="entry name" value="Leukocyte immunoglobulin-like receptor subfamily B member 1"/>
    <property type="match status" value="1"/>
</dbReference>
<name>A0A8C0VYV5_CASCN</name>
<dbReference type="GO" id="GO:0002764">
    <property type="term" value="P:immune response-regulating signaling pathway"/>
    <property type="evidence" value="ECO:0007669"/>
    <property type="project" value="TreeGrafter"/>
</dbReference>
<dbReference type="PANTHER" id="PTHR11738:SF185">
    <property type="entry name" value="PLATELET GLYCOPROTEIN VI"/>
    <property type="match status" value="1"/>
</dbReference>
<feature type="compositionally biased region" description="Basic and acidic residues" evidence="4">
    <location>
        <begin position="309"/>
        <end position="319"/>
    </location>
</feature>
<evidence type="ECO:0000256" key="3">
    <source>
        <dbReference type="ARBA" id="ARBA00023319"/>
    </source>
</evidence>
<dbReference type="SUPFAM" id="SSF48726">
    <property type="entry name" value="Immunoglobulin"/>
    <property type="match status" value="1"/>
</dbReference>
<feature type="region of interest" description="Disordered" evidence="4">
    <location>
        <begin position="286"/>
        <end position="319"/>
    </location>
</feature>
<feature type="transmembrane region" description="Helical" evidence="5">
    <location>
        <begin position="6"/>
        <end position="25"/>
    </location>
</feature>
<evidence type="ECO:0000259" key="6">
    <source>
        <dbReference type="SMART" id="SM00409"/>
    </source>
</evidence>
<protein>
    <recommendedName>
        <fullName evidence="6">Immunoglobulin domain-containing protein</fullName>
    </recommendedName>
</protein>
<keyword evidence="5" id="KW-0472">Membrane</keyword>
<dbReference type="InterPro" id="IPR036179">
    <property type="entry name" value="Ig-like_dom_sf"/>
</dbReference>
<evidence type="ECO:0000256" key="4">
    <source>
        <dbReference type="SAM" id="MobiDB-lite"/>
    </source>
</evidence>
<organism evidence="7">
    <name type="scientific">Castor canadensis</name>
    <name type="common">American beaver</name>
    <dbReference type="NCBI Taxonomy" id="51338"/>
    <lineage>
        <taxon>Eukaryota</taxon>
        <taxon>Metazoa</taxon>
        <taxon>Chordata</taxon>
        <taxon>Craniata</taxon>
        <taxon>Vertebrata</taxon>
        <taxon>Euteleostomi</taxon>
        <taxon>Mammalia</taxon>
        <taxon>Eutheria</taxon>
        <taxon>Euarchontoglires</taxon>
        <taxon>Glires</taxon>
        <taxon>Rodentia</taxon>
        <taxon>Castorimorpha</taxon>
        <taxon>Castoridae</taxon>
        <taxon>Castor</taxon>
    </lineage>
</organism>
<dbReference type="AlphaFoldDB" id="A0A8C0VYV5"/>
<dbReference type="InterPro" id="IPR050412">
    <property type="entry name" value="Ig-like_Receptors_ImmuneReg"/>
</dbReference>
<dbReference type="Ensembl" id="ENSCCNT00000003221.1">
    <property type="protein sequence ID" value="ENSCCNP00000002404.1"/>
    <property type="gene ID" value="ENSCCNG00000002651.1"/>
</dbReference>
<proteinExistence type="predicted"/>
<accession>A0A8C0VYV5</accession>
<dbReference type="GO" id="GO:0005886">
    <property type="term" value="C:plasma membrane"/>
    <property type="evidence" value="ECO:0007669"/>
    <property type="project" value="TreeGrafter"/>
</dbReference>